<evidence type="ECO:0000313" key="2">
    <source>
        <dbReference type="EMBL" id="OAX77591.1"/>
    </source>
</evidence>
<dbReference type="AlphaFoldDB" id="A0A1B7NL75"/>
<dbReference type="EMBL" id="LGUA01002305">
    <property type="protein sequence ID" value="OAX77591.1"/>
    <property type="molecule type" value="Genomic_DNA"/>
</dbReference>
<evidence type="ECO:0000256" key="1">
    <source>
        <dbReference type="SAM" id="MobiDB-lite"/>
    </source>
</evidence>
<feature type="compositionally biased region" description="Basic residues" evidence="1">
    <location>
        <begin position="1"/>
        <end position="18"/>
    </location>
</feature>
<reference evidence="2 3" key="1">
    <citation type="submission" date="2015-07" db="EMBL/GenBank/DDBJ databases">
        <title>Emmonsia species relationships and genome sequence.</title>
        <authorList>
            <person name="Cuomo C.A."/>
            <person name="Schwartz I.S."/>
            <person name="Kenyon C."/>
            <person name="de Hoog G.S."/>
            <person name="Govender N.P."/>
            <person name="Botha A."/>
            <person name="Moreno L."/>
            <person name="de Vries M."/>
            <person name="Munoz J.F."/>
            <person name="Stielow J.B."/>
        </authorList>
    </citation>
    <scope>NUCLEOTIDE SEQUENCE [LARGE SCALE GENOMIC DNA]</scope>
    <source>
        <strain evidence="2 3">CBS 136260</strain>
    </source>
</reference>
<keyword evidence="3" id="KW-1185">Reference proteome</keyword>
<sequence length="114" mass="12899">MAQKRNRRRTRPRSKRRLNTLLNQDDRSPLAAVASPQSLCASTGSANIPLLYDPSSYNLPCYPPSSSVVQAWQIQDAARLEADRFRLFGGEPGDDVALCYRMLEYFGRLDYIDS</sequence>
<dbReference type="OrthoDB" id="4147798at2759"/>
<evidence type="ECO:0000313" key="3">
    <source>
        <dbReference type="Proteomes" id="UP000091918"/>
    </source>
</evidence>
<proteinExistence type="predicted"/>
<gene>
    <name evidence="2" type="ORF">ACJ72_08109</name>
</gene>
<comment type="caution">
    <text evidence="2">The sequence shown here is derived from an EMBL/GenBank/DDBJ whole genome shotgun (WGS) entry which is preliminary data.</text>
</comment>
<protein>
    <submittedName>
        <fullName evidence="2">Uncharacterized protein</fullName>
    </submittedName>
</protein>
<accession>A0A1B7NL75</accession>
<feature type="region of interest" description="Disordered" evidence="1">
    <location>
        <begin position="1"/>
        <end position="25"/>
    </location>
</feature>
<organism evidence="2 3">
    <name type="scientific">Emergomyces africanus</name>
    <dbReference type="NCBI Taxonomy" id="1955775"/>
    <lineage>
        <taxon>Eukaryota</taxon>
        <taxon>Fungi</taxon>
        <taxon>Dikarya</taxon>
        <taxon>Ascomycota</taxon>
        <taxon>Pezizomycotina</taxon>
        <taxon>Eurotiomycetes</taxon>
        <taxon>Eurotiomycetidae</taxon>
        <taxon>Onygenales</taxon>
        <taxon>Ajellomycetaceae</taxon>
        <taxon>Emergomyces</taxon>
    </lineage>
</organism>
<name>A0A1B7NL75_9EURO</name>
<dbReference type="Proteomes" id="UP000091918">
    <property type="component" value="Unassembled WGS sequence"/>
</dbReference>